<protein>
    <submittedName>
        <fullName evidence="5">Uncharacterized protein</fullName>
    </submittedName>
</protein>
<keyword evidence="6" id="KW-1185">Reference proteome</keyword>
<organism evidence="5 6">
    <name type="scientific">Penicillium chermesinum</name>
    <dbReference type="NCBI Taxonomy" id="63820"/>
    <lineage>
        <taxon>Eukaryota</taxon>
        <taxon>Fungi</taxon>
        <taxon>Dikarya</taxon>
        <taxon>Ascomycota</taxon>
        <taxon>Pezizomycotina</taxon>
        <taxon>Eurotiomycetes</taxon>
        <taxon>Eurotiomycetidae</taxon>
        <taxon>Eurotiales</taxon>
        <taxon>Aspergillaceae</taxon>
        <taxon>Penicillium</taxon>
    </lineage>
</organism>
<comment type="caution">
    <text evidence="5">The sequence shown here is derived from an EMBL/GenBank/DDBJ whole genome shotgun (WGS) entry which is preliminary data.</text>
</comment>
<feature type="domain" description="AMP-binding enzyme C-terminal" evidence="4">
    <location>
        <begin position="231"/>
        <end position="285"/>
    </location>
</feature>
<dbReference type="GeneID" id="83197304"/>
<dbReference type="InterPro" id="IPR000873">
    <property type="entry name" value="AMP-dep_synth/lig_dom"/>
</dbReference>
<evidence type="ECO:0000256" key="2">
    <source>
        <dbReference type="ARBA" id="ARBA00022553"/>
    </source>
</evidence>
<proteinExistence type="predicted"/>
<dbReference type="InterPro" id="IPR025110">
    <property type="entry name" value="AMP-bd_C"/>
</dbReference>
<dbReference type="PANTHER" id="PTHR45527">
    <property type="entry name" value="NONRIBOSOMAL PEPTIDE SYNTHETASE"/>
    <property type="match status" value="1"/>
</dbReference>
<dbReference type="InterPro" id="IPR042099">
    <property type="entry name" value="ANL_N_sf"/>
</dbReference>
<name>A0A9W9PKR4_9EURO</name>
<accession>A0A9W9PKR4</accession>
<dbReference type="GO" id="GO:0044550">
    <property type="term" value="P:secondary metabolite biosynthetic process"/>
    <property type="evidence" value="ECO:0007669"/>
    <property type="project" value="TreeGrafter"/>
</dbReference>
<gene>
    <name evidence="5" type="ORF">N7468_000704</name>
</gene>
<dbReference type="GO" id="GO:0031177">
    <property type="term" value="F:phosphopantetheine binding"/>
    <property type="evidence" value="ECO:0007669"/>
    <property type="project" value="TreeGrafter"/>
</dbReference>
<evidence type="ECO:0000313" key="5">
    <source>
        <dbReference type="EMBL" id="KAJ5249253.1"/>
    </source>
</evidence>
<dbReference type="SUPFAM" id="SSF56801">
    <property type="entry name" value="Acetyl-CoA synthetase-like"/>
    <property type="match status" value="1"/>
</dbReference>
<keyword evidence="2" id="KW-0597">Phosphoprotein</keyword>
<dbReference type="Pfam" id="PF00501">
    <property type="entry name" value="AMP-binding"/>
    <property type="match status" value="1"/>
</dbReference>
<dbReference type="EMBL" id="JAPQKS010000001">
    <property type="protein sequence ID" value="KAJ5249253.1"/>
    <property type="molecule type" value="Genomic_DNA"/>
</dbReference>
<dbReference type="PANTHER" id="PTHR45527:SF1">
    <property type="entry name" value="FATTY ACID SYNTHASE"/>
    <property type="match status" value="1"/>
</dbReference>
<dbReference type="GO" id="GO:0043041">
    <property type="term" value="P:amino acid activation for nonribosomal peptide biosynthetic process"/>
    <property type="evidence" value="ECO:0007669"/>
    <property type="project" value="TreeGrafter"/>
</dbReference>
<dbReference type="Pfam" id="PF13193">
    <property type="entry name" value="AMP-binding_C"/>
    <property type="match status" value="1"/>
</dbReference>
<dbReference type="RefSeq" id="XP_058336032.1">
    <property type="nucleotide sequence ID" value="XM_058470001.1"/>
</dbReference>
<reference evidence="5" key="1">
    <citation type="submission" date="2022-11" db="EMBL/GenBank/DDBJ databases">
        <authorList>
            <person name="Petersen C."/>
        </authorList>
    </citation>
    <scope>NUCLEOTIDE SEQUENCE</scope>
    <source>
        <strain evidence="5">IBT 19713</strain>
    </source>
</reference>
<evidence type="ECO:0000313" key="6">
    <source>
        <dbReference type="Proteomes" id="UP001150941"/>
    </source>
</evidence>
<evidence type="ECO:0000259" key="3">
    <source>
        <dbReference type="Pfam" id="PF00501"/>
    </source>
</evidence>
<dbReference type="Proteomes" id="UP001150941">
    <property type="component" value="Unassembled WGS sequence"/>
</dbReference>
<evidence type="ECO:0000259" key="4">
    <source>
        <dbReference type="Pfam" id="PF13193"/>
    </source>
</evidence>
<keyword evidence="1" id="KW-0596">Phosphopantetheine</keyword>
<sequence>MPHRQVVGYGIMMAQALEYTAADRIFWFARPVFDVSQSDLFGAVFAGATLVITPHADAMARLAPLLVKLRITSTSITPSIASLLRPQNFPLIRSLFLADEMASQEVIRRWSAAVRVINGYGPTEGVVVAWKHMNPSTSPHCIGRPAIGMNVFVLDAKMRQVPIGVRGTIWIAGRQLSQGYFGQPSATDQVFRSNLFGHRLMYNTELAEIESALSNYSVQVAVLLLNRSGCLKELVAFFAQEDESRKDRSVMAAELLAQANRRLPPHMVPQRLIFVPRLPLNGNAKVDTTSLEQAYLNGSLPDISAKPTKLSHARQD</sequence>
<dbReference type="InterPro" id="IPR045851">
    <property type="entry name" value="AMP-bd_C_sf"/>
</dbReference>
<dbReference type="OrthoDB" id="4302272at2759"/>
<dbReference type="AlphaFoldDB" id="A0A9W9PKR4"/>
<dbReference type="Gene3D" id="3.40.50.12780">
    <property type="entry name" value="N-terminal domain of ligase-like"/>
    <property type="match status" value="1"/>
</dbReference>
<evidence type="ECO:0000256" key="1">
    <source>
        <dbReference type="ARBA" id="ARBA00022450"/>
    </source>
</evidence>
<reference evidence="5" key="2">
    <citation type="journal article" date="2023" name="IMA Fungus">
        <title>Comparative genomic study of the Penicillium genus elucidates a diverse pangenome and 15 lateral gene transfer events.</title>
        <authorList>
            <person name="Petersen C."/>
            <person name="Sorensen T."/>
            <person name="Nielsen M.R."/>
            <person name="Sondergaard T.E."/>
            <person name="Sorensen J.L."/>
            <person name="Fitzpatrick D.A."/>
            <person name="Frisvad J.C."/>
            <person name="Nielsen K.L."/>
        </authorList>
    </citation>
    <scope>NUCLEOTIDE SEQUENCE</scope>
    <source>
        <strain evidence="5">IBT 19713</strain>
    </source>
</reference>
<feature type="domain" description="AMP-dependent synthetase/ligase" evidence="3">
    <location>
        <begin position="3"/>
        <end position="181"/>
    </location>
</feature>
<dbReference type="Gene3D" id="3.30.300.30">
    <property type="match status" value="1"/>
</dbReference>
<dbReference type="GO" id="GO:0005737">
    <property type="term" value="C:cytoplasm"/>
    <property type="evidence" value="ECO:0007669"/>
    <property type="project" value="TreeGrafter"/>
</dbReference>